<organism evidence="4 5">
    <name type="scientific">Dulcicalothrix desertica PCC 7102</name>
    <dbReference type="NCBI Taxonomy" id="232991"/>
    <lineage>
        <taxon>Bacteria</taxon>
        <taxon>Bacillati</taxon>
        <taxon>Cyanobacteriota</taxon>
        <taxon>Cyanophyceae</taxon>
        <taxon>Nostocales</taxon>
        <taxon>Calotrichaceae</taxon>
        <taxon>Dulcicalothrix</taxon>
    </lineage>
</organism>
<dbReference type="InterPro" id="IPR011006">
    <property type="entry name" value="CheY-like_superfamily"/>
</dbReference>
<dbReference type="Pfam" id="PF00072">
    <property type="entry name" value="Response_reg"/>
    <property type="match status" value="1"/>
</dbReference>
<dbReference type="PANTHER" id="PTHR45566:SF1">
    <property type="entry name" value="HTH-TYPE TRANSCRIPTIONAL REGULATOR YHJB-RELATED"/>
    <property type="match status" value="1"/>
</dbReference>
<protein>
    <submittedName>
        <fullName evidence="4">DNA-binding response regulator</fullName>
    </submittedName>
</protein>
<feature type="domain" description="Response regulatory" evidence="3">
    <location>
        <begin position="12"/>
        <end position="137"/>
    </location>
</feature>
<dbReference type="EMBL" id="RSCL01000022">
    <property type="protein sequence ID" value="RUT00813.1"/>
    <property type="molecule type" value="Genomic_DNA"/>
</dbReference>
<evidence type="ECO:0000313" key="5">
    <source>
        <dbReference type="Proteomes" id="UP000271624"/>
    </source>
</evidence>
<proteinExistence type="predicted"/>
<dbReference type="PROSITE" id="PS50110">
    <property type="entry name" value="RESPONSE_REGULATORY"/>
    <property type="match status" value="1"/>
</dbReference>
<keyword evidence="5" id="KW-1185">Reference proteome</keyword>
<dbReference type="GO" id="GO:0003677">
    <property type="term" value="F:DNA binding"/>
    <property type="evidence" value="ECO:0007669"/>
    <property type="project" value="UniProtKB-KW"/>
</dbReference>
<name>A0A433V3Z3_9CYAN</name>
<dbReference type="InterPro" id="IPR036388">
    <property type="entry name" value="WH-like_DNA-bd_sf"/>
</dbReference>
<dbReference type="SUPFAM" id="SSF52172">
    <property type="entry name" value="CheY-like"/>
    <property type="match status" value="1"/>
</dbReference>
<dbReference type="GO" id="GO:0000160">
    <property type="term" value="P:phosphorelay signal transduction system"/>
    <property type="evidence" value="ECO:0007669"/>
    <property type="project" value="InterPro"/>
</dbReference>
<evidence type="ECO:0000259" key="3">
    <source>
        <dbReference type="PROSITE" id="PS50110"/>
    </source>
</evidence>
<dbReference type="InterPro" id="IPR001789">
    <property type="entry name" value="Sig_transdc_resp-reg_receiver"/>
</dbReference>
<evidence type="ECO:0000313" key="4">
    <source>
        <dbReference type="EMBL" id="RUT00813.1"/>
    </source>
</evidence>
<reference evidence="4" key="2">
    <citation type="journal article" date="2019" name="Genome Biol. Evol.">
        <title>Day and night: Metabolic profiles and evolutionary relationships of six axenic non-marine cyanobacteria.</title>
        <authorList>
            <person name="Will S.E."/>
            <person name="Henke P."/>
            <person name="Boedeker C."/>
            <person name="Huang S."/>
            <person name="Brinkmann H."/>
            <person name="Rohde M."/>
            <person name="Jarek M."/>
            <person name="Friedl T."/>
            <person name="Seufert S."/>
            <person name="Schumacher M."/>
            <person name="Overmann J."/>
            <person name="Neumann-Schaal M."/>
            <person name="Petersen J."/>
        </authorList>
    </citation>
    <scope>NUCLEOTIDE SEQUENCE [LARGE SCALE GENOMIC DNA]</scope>
    <source>
        <strain evidence="4">PCC 7102</strain>
    </source>
</reference>
<dbReference type="OrthoDB" id="495017at2"/>
<dbReference type="InterPro" id="IPR051015">
    <property type="entry name" value="EvgA-like"/>
</dbReference>
<dbReference type="GO" id="GO:0006355">
    <property type="term" value="P:regulation of DNA-templated transcription"/>
    <property type="evidence" value="ECO:0007669"/>
    <property type="project" value="InterPro"/>
</dbReference>
<comment type="caution">
    <text evidence="4">The sequence shown here is derived from an EMBL/GenBank/DDBJ whole genome shotgun (WGS) entry which is preliminary data.</text>
</comment>
<feature type="modified residue" description="4-aspartylphosphate" evidence="2">
    <location>
        <position position="63"/>
    </location>
</feature>
<evidence type="ECO:0000256" key="2">
    <source>
        <dbReference type="PROSITE-ProRule" id="PRU00169"/>
    </source>
</evidence>
<reference evidence="4" key="1">
    <citation type="submission" date="2018-12" db="EMBL/GenBank/DDBJ databases">
        <authorList>
            <person name="Will S."/>
            <person name="Neumann-Schaal M."/>
            <person name="Henke P."/>
        </authorList>
    </citation>
    <scope>NUCLEOTIDE SEQUENCE</scope>
    <source>
        <strain evidence="4">PCC 7102</strain>
    </source>
</reference>
<dbReference type="InterPro" id="IPR016032">
    <property type="entry name" value="Sig_transdc_resp-reg_C-effctor"/>
</dbReference>
<keyword evidence="2" id="KW-0597">Phosphoprotein</keyword>
<dbReference type="AlphaFoldDB" id="A0A433V3Z3"/>
<dbReference type="Proteomes" id="UP000271624">
    <property type="component" value="Unassembled WGS sequence"/>
</dbReference>
<dbReference type="Gene3D" id="3.40.50.2300">
    <property type="match status" value="1"/>
</dbReference>
<keyword evidence="1 4" id="KW-0238">DNA-binding</keyword>
<dbReference type="RefSeq" id="WP_127085339.1">
    <property type="nucleotide sequence ID" value="NZ_RSCL01000022.1"/>
</dbReference>
<dbReference type="SUPFAM" id="SSF46894">
    <property type="entry name" value="C-terminal effector domain of the bipartite response regulators"/>
    <property type="match status" value="1"/>
</dbReference>
<evidence type="ECO:0000256" key="1">
    <source>
        <dbReference type="ARBA" id="ARBA00023125"/>
    </source>
</evidence>
<dbReference type="Gene3D" id="1.10.10.10">
    <property type="entry name" value="Winged helix-like DNA-binding domain superfamily/Winged helix DNA-binding domain"/>
    <property type="match status" value="1"/>
</dbReference>
<accession>A0A433V3Z3</accession>
<sequence>MSQALSNQEILRILVVDDHELILGSTVQVLEQHYSKVDMYTAKTAWEALEKLDKVKPNLFVVDISIPDKEGGSARSEVGINLIKTVMERYPSLPIVVQSADFRPLVKLKFAIHEHGAGFIVAEKKLTTQEMLTRVDWAFGGVIYTPKEMRSGLEVKEEWLTVLDLAFNHGLQDKAIAEQMNIGERTVRRYWTNIQDVLGIYPEDGKNLRILTGIRARHEGLID</sequence>
<gene>
    <name evidence="4" type="ORF">DSM106972_072220</name>
</gene>
<dbReference type="PANTHER" id="PTHR45566">
    <property type="entry name" value="HTH-TYPE TRANSCRIPTIONAL REGULATOR YHJB-RELATED"/>
    <property type="match status" value="1"/>
</dbReference>